<proteinExistence type="predicted"/>
<dbReference type="EMBL" id="KN817601">
    <property type="protein sequence ID" value="KJA17620.1"/>
    <property type="molecule type" value="Genomic_DNA"/>
</dbReference>
<keyword evidence="2" id="KW-1185">Reference proteome</keyword>
<dbReference type="Proteomes" id="UP000054270">
    <property type="component" value="Unassembled WGS sequence"/>
</dbReference>
<organism evidence="1 2">
    <name type="scientific">Hypholoma sublateritium (strain FD-334 SS-4)</name>
    <dbReference type="NCBI Taxonomy" id="945553"/>
    <lineage>
        <taxon>Eukaryota</taxon>
        <taxon>Fungi</taxon>
        <taxon>Dikarya</taxon>
        <taxon>Basidiomycota</taxon>
        <taxon>Agaricomycotina</taxon>
        <taxon>Agaricomycetes</taxon>
        <taxon>Agaricomycetidae</taxon>
        <taxon>Agaricales</taxon>
        <taxon>Agaricineae</taxon>
        <taxon>Strophariaceae</taxon>
        <taxon>Hypholoma</taxon>
    </lineage>
</organism>
<name>A0A0D2PBD8_HYPSF</name>
<evidence type="ECO:0000313" key="1">
    <source>
        <dbReference type="EMBL" id="KJA17620.1"/>
    </source>
</evidence>
<sequence>MAMLVSRRWHATHSLDLPETPIRSRLLVKLLPQDIHILGLRRIHRPFLPHKPCFYPLLFLFGLDQSLGLVRDPPREATSRQNWLIDDLLSAC</sequence>
<accession>A0A0D2PBD8</accession>
<evidence type="ECO:0000313" key="2">
    <source>
        <dbReference type="Proteomes" id="UP000054270"/>
    </source>
</evidence>
<gene>
    <name evidence="1" type="ORF">HYPSUDRAFT_46253</name>
</gene>
<reference evidence="2" key="1">
    <citation type="submission" date="2014-04" db="EMBL/GenBank/DDBJ databases">
        <title>Evolutionary Origins and Diversification of the Mycorrhizal Mutualists.</title>
        <authorList>
            <consortium name="DOE Joint Genome Institute"/>
            <consortium name="Mycorrhizal Genomics Consortium"/>
            <person name="Kohler A."/>
            <person name="Kuo A."/>
            <person name="Nagy L.G."/>
            <person name="Floudas D."/>
            <person name="Copeland A."/>
            <person name="Barry K.W."/>
            <person name="Cichocki N."/>
            <person name="Veneault-Fourrey C."/>
            <person name="LaButti K."/>
            <person name="Lindquist E.A."/>
            <person name="Lipzen A."/>
            <person name="Lundell T."/>
            <person name="Morin E."/>
            <person name="Murat C."/>
            <person name="Riley R."/>
            <person name="Ohm R."/>
            <person name="Sun H."/>
            <person name="Tunlid A."/>
            <person name="Henrissat B."/>
            <person name="Grigoriev I.V."/>
            <person name="Hibbett D.S."/>
            <person name="Martin F."/>
        </authorList>
    </citation>
    <scope>NUCLEOTIDE SEQUENCE [LARGE SCALE GENOMIC DNA]</scope>
    <source>
        <strain evidence="2">FD-334 SS-4</strain>
    </source>
</reference>
<dbReference type="AlphaFoldDB" id="A0A0D2PBD8"/>
<protein>
    <submittedName>
        <fullName evidence="1">Uncharacterized protein</fullName>
    </submittedName>
</protein>